<dbReference type="PROSITE" id="PS00655">
    <property type="entry name" value="GLYCOSYL_HYDROL_F6_1"/>
    <property type="match status" value="1"/>
</dbReference>
<proteinExistence type="inferred from homology"/>
<feature type="region of interest" description="Disordered" evidence="12">
    <location>
        <begin position="80"/>
        <end position="157"/>
    </location>
</feature>
<dbReference type="PROSITE" id="PS51164">
    <property type="entry name" value="CBM1_2"/>
    <property type="match status" value="1"/>
</dbReference>
<dbReference type="FunFam" id="3.20.20.40:FF:000001">
    <property type="entry name" value="Glucanase"/>
    <property type="match status" value="1"/>
</dbReference>
<dbReference type="InParanoid" id="A0A067M463"/>
<feature type="active site" description="Proton donor" evidence="7 10">
    <location>
        <position position="291"/>
    </location>
</feature>
<dbReference type="EMBL" id="KL198066">
    <property type="protein sequence ID" value="KDQ10583.1"/>
    <property type="molecule type" value="Genomic_DNA"/>
</dbReference>
<dbReference type="EC" id="3.2.1.-" evidence="11"/>
<dbReference type="OrthoDB" id="64893at2759"/>
<feature type="binding site" evidence="8">
    <location>
        <position position="375"/>
    </location>
    <ligand>
        <name>substrate</name>
    </ligand>
</feature>
<dbReference type="PROSITE" id="PS00656">
    <property type="entry name" value="GLYCOSYL_HYDROL_F6_2"/>
    <property type="match status" value="1"/>
</dbReference>
<dbReference type="InterPro" id="IPR035971">
    <property type="entry name" value="CBD_sf"/>
</dbReference>
<evidence type="ECO:0000256" key="9">
    <source>
        <dbReference type="PROSITE-ProRule" id="PRU10056"/>
    </source>
</evidence>
<evidence type="ECO:0000256" key="12">
    <source>
        <dbReference type="SAM" id="MobiDB-lite"/>
    </source>
</evidence>
<feature type="binding site" evidence="8">
    <location>
        <position position="204"/>
    </location>
    <ligand>
        <name>substrate</name>
    </ligand>
</feature>
<dbReference type="Pfam" id="PF00734">
    <property type="entry name" value="CBM_1"/>
    <property type="match status" value="1"/>
</dbReference>
<feature type="binding site" evidence="8">
    <location>
        <position position="336"/>
    </location>
    <ligand>
        <name>substrate</name>
    </ligand>
</feature>
<feature type="binding site" evidence="8">
    <location>
        <position position="339"/>
    </location>
    <ligand>
        <name>substrate</name>
    </ligand>
</feature>
<dbReference type="Proteomes" id="UP000027195">
    <property type="component" value="Unassembled WGS sequence"/>
</dbReference>
<keyword evidence="15" id="KW-1185">Reference proteome</keyword>
<dbReference type="SUPFAM" id="SSF51989">
    <property type="entry name" value="Glycosyl hydrolases family 6, cellulases"/>
    <property type="match status" value="1"/>
</dbReference>
<dbReference type="GO" id="GO:0030245">
    <property type="term" value="P:cellulose catabolic process"/>
    <property type="evidence" value="ECO:0007669"/>
    <property type="project" value="UniProtKB-KW"/>
</dbReference>
<evidence type="ECO:0000313" key="15">
    <source>
        <dbReference type="Proteomes" id="UP000027195"/>
    </source>
</evidence>
<organism evidence="14 15">
    <name type="scientific">Botryobasidium botryosum (strain FD-172 SS1)</name>
    <dbReference type="NCBI Taxonomy" id="930990"/>
    <lineage>
        <taxon>Eukaryota</taxon>
        <taxon>Fungi</taxon>
        <taxon>Dikarya</taxon>
        <taxon>Basidiomycota</taxon>
        <taxon>Agaricomycotina</taxon>
        <taxon>Agaricomycetes</taxon>
        <taxon>Cantharellales</taxon>
        <taxon>Botryobasidiaceae</taxon>
        <taxon>Botryobasidium</taxon>
    </lineage>
</organism>
<feature type="active site" description="Proton acceptor" evidence="7">
    <location>
        <position position="469"/>
    </location>
</feature>
<protein>
    <recommendedName>
        <fullName evidence="11">Glucanase</fullName>
        <ecNumber evidence="11">3.2.1.-</ecNumber>
    </recommendedName>
</protein>
<evidence type="ECO:0000256" key="2">
    <source>
        <dbReference type="ARBA" id="ARBA00022801"/>
    </source>
</evidence>
<evidence type="ECO:0000256" key="5">
    <source>
        <dbReference type="ARBA" id="ARBA00023295"/>
    </source>
</evidence>
<evidence type="ECO:0000256" key="4">
    <source>
        <dbReference type="ARBA" id="ARBA00023277"/>
    </source>
</evidence>
<feature type="binding site" evidence="8">
    <location>
        <position position="206"/>
    </location>
    <ligand>
        <name>substrate</name>
    </ligand>
</feature>
<dbReference type="SUPFAM" id="SSF57180">
    <property type="entry name" value="Cellulose-binding domain"/>
    <property type="match status" value="1"/>
</dbReference>
<feature type="domain" description="CBM1" evidence="13">
    <location>
        <begin position="38"/>
        <end position="74"/>
    </location>
</feature>
<dbReference type="GO" id="GO:0004553">
    <property type="term" value="F:hydrolase activity, hydrolyzing O-glycosyl compounds"/>
    <property type="evidence" value="ECO:0007669"/>
    <property type="project" value="InterPro"/>
</dbReference>
<gene>
    <name evidence="14" type="ORF">BOTBODRAFT_163686</name>
</gene>
<evidence type="ECO:0000256" key="11">
    <source>
        <dbReference type="RuleBase" id="RU361186"/>
    </source>
</evidence>
<dbReference type="InterPro" id="IPR001524">
    <property type="entry name" value="Glyco_hydro_6_CS"/>
</dbReference>
<dbReference type="Pfam" id="PF01341">
    <property type="entry name" value="Glyco_hydro_6"/>
    <property type="match status" value="1"/>
</dbReference>
<dbReference type="InterPro" id="IPR016288">
    <property type="entry name" value="Beta_cellobiohydrolase"/>
</dbReference>
<dbReference type="PRINTS" id="PR00733">
    <property type="entry name" value="GLHYDRLASE6"/>
</dbReference>
<feature type="binding site" evidence="8">
    <location>
        <position position="463"/>
    </location>
    <ligand>
        <name>substrate</name>
    </ligand>
</feature>
<accession>A0A067M463</accession>
<feature type="active site" evidence="9">
    <location>
        <position position="245"/>
    </location>
</feature>
<evidence type="ECO:0000256" key="8">
    <source>
        <dbReference type="PIRSR" id="PIRSR001100-2"/>
    </source>
</evidence>
<evidence type="ECO:0000256" key="1">
    <source>
        <dbReference type="ARBA" id="ARBA00022729"/>
    </source>
</evidence>
<dbReference type="GO" id="GO:0005576">
    <property type="term" value="C:extracellular region"/>
    <property type="evidence" value="ECO:0007669"/>
    <property type="project" value="InterPro"/>
</dbReference>
<dbReference type="SMART" id="SM00236">
    <property type="entry name" value="fCBD"/>
    <property type="match status" value="1"/>
</dbReference>
<dbReference type="GO" id="GO:0030248">
    <property type="term" value="F:cellulose binding"/>
    <property type="evidence" value="ECO:0007669"/>
    <property type="project" value="InterPro"/>
</dbReference>
<feature type="binding site" evidence="8">
    <location>
        <position position="435"/>
    </location>
    <ligand>
        <name>substrate</name>
    </ligand>
</feature>
<dbReference type="PANTHER" id="PTHR34876">
    <property type="match status" value="1"/>
</dbReference>
<comment type="similarity">
    <text evidence="11">Belongs to the glycosyl hydrolase family 6.</text>
</comment>
<dbReference type="HOGENOM" id="CLU_015488_0_0_1"/>
<name>A0A067M463_BOTB1</name>
<dbReference type="InterPro" id="IPR000254">
    <property type="entry name" value="CBD"/>
</dbReference>
<keyword evidence="4 11" id="KW-0119">Carbohydrate metabolism</keyword>
<dbReference type="AlphaFoldDB" id="A0A067M463"/>
<feature type="compositionally biased region" description="Low complexity" evidence="12">
    <location>
        <begin position="80"/>
        <end position="150"/>
    </location>
</feature>
<keyword evidence="2 11" id="KW-0378">Hydrolase</keyword>
<sequence length="514" mass="53907">MCALESKKLLTCGLVPMKSIGLLSLGIVLSSFANHVNAVIPTWGQCQGIGYSGSTACATGNTCTRMNDYYFQCLPGSQSSTTTSSSTRTSSKPQSATSGTTSTTSARSSPVQTSKTTATTQTTAFKAPPGSSTSPTASTPTPPAGGSTTTISASGPAPTDNPYTGYSVYLSPYYAAEVAAAAKTMNSTWASKAASIAQVPTFTWYDVSTKVPSLGNDLANASSIQKSTGKKQIVQIVVYDLPDRDCAAKASNGEFSIANGGAAKYQAYIDAIASQITAHPDVRVVAIIEPDSLGNLVTNMGNPVCANAAPTYKSLIAYAIQKLSQPNIYLYLDAGHAGWLGWPANLSPAAQLFAQILTMAGGTFRVRGLATNVSNYNALRTSTPDPITQENPNYDEELYINALAPLLQQNTFPAQFIVDQGRSGVQNIRDKWGDWCNIRGAGFGTRPTTSTGNALIDAIVWVKPGGESDGTSNSTSSRYDPTCSLTDATQPAPEAGTWFQAYFQTLVIQANPPL</sequence>
<dbReference type="PANTHER" id="PTHR34876:SF10">
    <property type="entry name" value="GLUCANASE"/>
    <property type="match status" value="1"/>
</dbReference>
<dbReference type="STRING" id="930990.A0A067M463"/>
<reference evidence="15" key="1">
    <citation type="journal article" date="2014" name="Proc. Natl. Acad. Sci. U.S.A.">
        <title>Extensive sampling of basidiomycete genomes demonstrates inadequacy of the white-rot/brown-rot paradigm for wood decay fungi.</title>
        <authorList>
            <person name="Riley R."/>
            <person name="Salamov A.A."/>
            <person name="Brown D.W."/>
            <person name="Nagy L.G."/>
            <person name="Floudas D."/>
            <person name="Held B.W."/>
            <person name="Levasseur A."/>
            <person name="Lombard V."/>
            <person name="Morin E."/>
            <person name="Otillar R."/>
            <person name="Lindquist E.A."/>
            <person name="Sun H."/>
            <person name="LaButti K.M."/>
            <person name="Schmutz J."/>
            <person name="Jabbour D."/>
            <person name="Luo H."/>
            <person name="Baker S.E."/>
            <person name="Pisabarro A.G."/>
            <person name="Walton J.D."/>
            <person name="Blanchette R.A."/>
            <person name="Henrissat B."/>
            <person name="Martin F."/>
            <person name="Cullen D."/>
            <person name="Hibbett D.S."/>
            <person name="Grigoriev I.V."/>
        </authorList>
    </citation>
    <scope>NUCLEOTIDE SEQUENCE [LARGE SCALE GENOMIC DNA]</scope>
    <source>
        <strain evidence="15">FD-172 SS1</strain>
    </source>
</reference>
<evidence type="ECO:0000259" key="13">
    <source>
        <dbReference type="PROSITE" id="PS51164"/>
    </source>
</evidence>
<dbReference type="PIRSF" id="PIRSF001100">
    <property type="entry name" value="Beta_cellobiohydrolase"/>
    <property type="match status" value="1"/>
</dbReference>
<evidence type="ECO:0000313" key="14">
    <source>
        <dbReference type="EMBL" id="KDQ10583.1"/>
    </source>
</evidence>
<evidence type="ECO:0000256" key="6">
    <source>
        <dbReference type="ARBA" id="ARBA00023326"/>
    </source>
</evidence>
<feature type="binding site" evidence="8">
    <location>
        <position position="467"/>
    </location>
    <ligand>
        <name>substrate</name>
    </ligand>
</feature>
<keyword evidence="1" id="KW-0732">Signal</keyword>
<keyword evidence="3 11" id="KW-0136">Cellulose degradation</keyword>
<evidence type="ECO:0000256" key="7">
    <source>
        <dbReference type="PIRSR" id="PIRSR001100-1"/>
    </source>
</evidence>
<evidence type="ECO:0000256" key="3">
    <source>
        <dbReference type="ARBA" id="ARBA00023001"/>
    </source>
</evidence>
<dbReference type="InterPro" id="IPR036434">
    <property type="entry name" value="Beta_cellobiohydrolase_sf"/>
</dbReference>
<evidence type="ECO:0000256" key="10">
    <source>
        <dbReference type="PROSITE-ProRule" id="PRU10057"/>
    </source>
</evidence>
<dbReference type="Gene3D" id="3.20.20.40">
    <property type="entry name" value="1, 4-beta cellobiohydrolase"/>
    <property type="match status" value="1"/>
</dbReference>
<keyword evidence="5 11" id="KW-0326">Glycosidase</keyword>
<keyword evidence="6 11" id="KW-0624">Polysaccharide degradation</keyword>